<evidence type="ECO:0000313" key="9">
    <source>
        <dbReference type="Proteomes" id="UP001432027"/>
    </source>
</evidence>
<feature type="non-terminal residue" evidence="8">
    <location>
        <position position="1"/>
    </location>
</feature>
<evidence type="ECO:0000256" key="4">
    <source>
        <dbReference type="ARBA" id="ARBA00022741"/>
    </source>
</evidence>
<dbReference type="Pfam" id="PF03029">
    <property type="entry name" value="ATP_bind_1"/>
    <property type="match status" value="1"/>
</dbReference>
<evidence type="ECO:0000256" key="7">
    <source>
        <dbReference type="RuleBase" id="RU365059"/>
    </source>
</evidence>
<name>A0AAV5T243_9BILA</name>
<keyword evidence="9" id="KW-1185">Reference proteome</keyword>
<proteinExistence type="inferred from homology"/>
<protein>
    <recommendedName>
        <fullName evidence="3 7">GPN-loop GTPase 3</fullName>
    </recommendedName>
</protein>
<comment type="subunit">
    <text evidence="7">Binds to RNA polymerase II (RNAPII).</text>
</comment>
<dbReference type="FunFam" id="3.40.50.300:FF:000616">
    <property type="entry name" value="GPN-loop GTPase 3"/>
    <property type="match status" value="1"/>
</dbReference>
<dbReference type="PANTHER" id="PTHR21231:SF7">
    <property type="entry name" value="GPN-LOOP GTPASE 3"/>
    <property type="match status" value="1"/>
</dbReference>
<reference evidence="8" key="1">
    <citation type="submission" date="2023-10" db="EMBL/GenBank/DDBJ databases">
        <title>Genome assembly of Pristionchus species.</title>
        <authorList>
            <person name="Yoshida K."/>
            <person name="Sommer R.J."/>
        </authorList>
    </citation>
    <scope>NUCLEOTIDE SEQUENCE</scope>
    <source>
        <strain evidence="8">RS0144</strain>
    </source>
</reference>
<evidence type="ECO:0000313" key="8">
    <source>
        <dbReference type="EMBL" id="GMS89636.1"/>
    </source>
</evidence>
<dbReference type="EMBL" id="BTSX01000003">
    <property type="protein sequence ID" value="GMS89636.1"/>
    <property type="molecule type" value="Genomic_DNA"/>
</dbReference>
<evidence type="ECO:0000256" key="5">
    <source>
        <dbReference type="ARBA" id="ARBA00022801"/>
    </source>
</evidence>
<evidence type="ECO:0000256" key="6">
    <source>
        <dbReference type="ARBA" id="ARBA00023134"/>
    </source>
</evidence>
<comment type="similarity">
    <text evidence="2 7">Belongs to the GPN-loop GTPase family.</text>
</comment>
<dbReference type="CDD" id="cd17872">
    <property type="entry name" value="GPN3"/>
    <property type="match status" value="1"/>
</dbReference>
<comment type="function">
    <text evidence="1">Small GTPase required for proper localization of RNA polymerase II (RNAPII). May act at an RNAP assembly step prior to nuclear import.</text>
</comment>
<sequence length="279" mass="31496">LQVSKMKCLQLIIGPAGSGKSTYCSVMFNHFQSLNRPLEIVNLDPAAETFNYTPTVDIRDLISVDDVLEDEDIIMGPNGGLVFCMEYISKQMEFIRDQLTDGDEAYVIVDCPGQIELYSHLPIMKEIVTTFKSWDYNVCTLFMIDAHFVLEPEKLIAGALTALSSMISLETSAINVLTKMDQLTRENRKEVEDMLDSECAQLVDGVSDEPWNERHAALSRAIASVLDDYSMFKMVSLDNTDEESIQDLLLMIDTTIQYGEDAEVHDRIPEEVDPEEEEK</sequence>
<keyword evidence="5 7" id="KW-0378">Hydrolase</keyword>
<dbReference type="PANTHER" id="PTHR21231">
    <property type="entry name" value="XPA-BINDING PROTEIN 1-RELATED"/>
    <property type="match status" value="1"/>
</dbReference>
<dbReference type="Proteomes" id="UP001432027">
    <property type="component" value="Unassembled WGS sequence"/>
</dbReference>
<dbReference type="GO" id="GO:0003924">
    <property type="term" value="F:GTPase activity"/>
    <property type="evidence" value="ECO:0007669"/>
    <property type="project" value="TreeGrafter"/>
</dbReference>
<dbReference type="GO" id="GO:0005525">
    <property type="term" value="F:GTP binding"/>
    <property type="evidence" value="ECO:0007669"/>
    <property type="project" value="UniProtKB-KW"/>
</dbReference>
<evidence type="ECO:0000256" key="1">
    <source>
        <dbReference type="ARBA" id="ARBA00002411"/>
    </source>
</evidence>
<dbReference type="SUPFAM" id="SSF52540">
    <property type="entry name" value="P-loop containing nucleoside triphosphate hydrolases"/>
    <property type="match status" value="1"/>
</dbReference>
<organism evidence="8 9">
    <name type="scientific">Pristionchus entomophagus</name>
    <dbReference type="NCBI Taxonomy" id="358040"/>
    <lineage>
        <taxon>Eukaryota</taxon>
        <taxon>Metazoa</taxon>
        <taxon>Ecdysozoa</taxon>
        <taxon>Nematoda</taxon>
        <taxon>Chromadorea</taxon>
        <taxon>Rhabditida</taxon>
        <taxon>Rhabditina</taxon>
        <taxon>Diplogasteromorpha</taxon>
        <taxon>Diplogasteroidea</taxon>
        <taxon>Neodiplogasteridae</taxon>
        <taxon>Pristionchus</taxon>
    </lineage>
</organism>
<dbReference type="Gene3D" id="3.40.50.300">
    <property type="entry name" value="P-loop containing nucleotide triphosphate hydrolases"/>
    <property type="match status" value="1"/>
</dbReference>
<comment type="function">
    <text evidence="7">Small GTPase required for proper nuclear import of RNA polymerase II and III (RNAPII and RNAPIII). May act at an RNAP assembly step prior to nuclear import.</text>
</comment>
<dbReference type="InterPro" id="IPR030228">
    <property type="entry name" value="Gpn3"/>
</dbReference>
<gene>
    <name evidence="8" type="ORF">PENTCL1PPCAC_11811</name>
</gene>
<keyword evidence="4 7" id="KW-0547">Nucleotide-binding</keyword>
<dbReference type="InterPro" id="IPR027417">
    <property type="entry name" value="P-loop_NTPase"/>
</dbReference>
<keyword evidence="6 7" id="KW-0342">GTP-binding</keyword>
<accession>A0AAV5T243</accession>
<comment type="caution">
    <text evidence="8">The sequence shown here is derived from an EMBL/GenBank/DDBJ whole genome shotgun (WGS) entry which is preliminary data.</text>
</comment>
<dbReference type="AlphaFoldDB" id="A0AAV5T243"/>
<evidence type="ECO:0000256" key="3">
    <source>
        <dbReference type="ARBA" id="ARBA00014587"/>
    </source>
</evidence>
<evidence type="ECO:0000256" key="2">
    <source>
        <dbReference type="ARBA" id="ARBA00005290"/>
    </source>
</evidence>
<dbReference type="InterPro" id="IPR004130">
    <property type="entry name" value="Gpn"/>
</dbReference>